<reference evidence="2 3" key="1">
    <citation type="submission" date="2016-06" db="EMBL/GenBank/DDBJ databases">
        <authorList>
            <person name="Kjaerup R.B."/>
            <person name="Dalgaard T.S."/>
            <person name="Juul-Madsen H.R."/>
        </authorList>
    </citation>
    <scope>NUCLEOTIDE SEQUENCE [LARGE SCALE GENOMIC DNA]</scope>
    <source>
        <strain evidence="2 3">DSM 16361</strain>
    </source>
</reference>
<accession>A0A238D3M2</accession>
<feature type="compositionally biased region" description="Polar residues" evidence="1">
    <location>
        <begin position="26"/>
        <end position="39"/>
    </location>
</feature>
<dbReference type="AlphaFoldDB" id="A0A238D3M2"/>
<organism evidence="2 3">
    <name type="scientific">Thiomonas delicata</name>
    <name type="common">Thiomonas cuprina</name>
    <dbReference type="NCBI Taxonomy" id="364030"/>
    <lineage>
        <taxon>Bacteria</taxon>
        <taxon>Pseudomonadati</taxon>
        <taxon>Pseudomonadota</taxon>
        <taxon>Betaproteobacteria</taxon>
        <taxon>Burkholderiales</taxon>
        <taxon>Thiomonas</taxon>
    </lineage>
</organism>
<dbReference type="Proteomes" id="UP000214566">
    <property type="component" value="Unassembled WGS sequence"/>
</dbReference>
<proteinExistence type="predicted"/>
<evidence type="ECO:0000256" key="1">
    <source>
        <dbReference type="SAM" id="MobiDB-lite"/>
    </source>
</evidence>
<evidence type="ECO:0000313" key="2">
    <source>
        <dbReference type="EMBL" id="SBP87802.1"/>
    </source>
</evidence>
<protein>
    <submittedName>
        <fullName evidence="2">Uncharacterized protein</fullName>
    </submittedName>
</protein>
<sequence>MRTAAVPNRLSRPYVHRRRHQLFFQQPSPRSWPGLSSSRAIEGAPGEGDFPRGKSCSHPLGERATLGSVIESPGPELLAAARLAAPAQSIGGGCAGTAAVRTALPCPVAAADSSFAYRLGVA</sequence>
<name>A0A238D3M2_THIDL</name>
<dbReference type="EMBL" id="FLMQ01000055">
    <property type="protein sequence ID" value="SBP87802.1"/>
    <property type="molecule type" value="Genomic_DNA"/>
</dbReference>
<keyword evidence="3" id="KW-1185">Reference proteome</keyword>
<gene>
    <name evidence="2" type="ORF">THIARS_60515</name>
</gene>
<feature type="region of interest" description="Disordered" evidence="1">
    <location>
        <begin position="26"/>
        <end position="58"/>
    </location>
</feature>
<evidence type="ECO:0000313" key="3">
    <source>
        <dbReference type="Proteomes" id="UP000214566"/>
    </source>
</evidence>